<dbReference type="GO" id="GO:0046872">
    <property type="term" value="F:metal ion binding"/>
    <property type="evidence" value="ECO:0007669"/>
    <property type="project" value="UniProtKB-KW"/>
</dbReference>
<dbReference type="EMBL" id="JACICC010000007">
    <property type="protein sequence ID" value="MBB3810658.1"/>
    <property type="molecule type" value="Genomic_DNA"/>
</dbReference>
<comment type="similarity">
    <text evidence="1">In the N-terminal section; belongs to the CRISPR-associated nuclease Cas3-HD family.</text>
</comment>
<evidence type="ECO:0000256" key="9">
    <source>
        <dbReference type="ARBA" id="ARBA00023118"/>
    </source>
</evidence>
<organism evidence="12 13">
    <name type="scientific">Pseudochelatococcus contaminans</name>
    <dbReference type="NCBI Taxonomy" id="1538103"/>
    <lineage>
        <taxon>Bacteria</taxon>
        <taxon>Pseudomonadati</taxon>
        <taxon>Pseudomonadota</taxon>
        <taxon>Alphaproteobacteria</taxon>
        <taxon>Hyphomicrobiales</taxon>
        <taxon>Chelatococcaceae</taxon>
        <taxon>Pseudochelatococcus</taxon>
    </lineage>
</organism>
<name>A0A7W5Z5T0_9HYPH</name>
<dbReference type="Proteomes" id="UP000537592">
    <property type="component" value="Unassembled WGS sequence"/>
</dbReference>
<dbReference type="Pfam" id="PF22590">
    <property type="entry name" value="Cas3-like_C_2"/>
    <property type="match status" value="1"/>
</dbReference>
<evidence type="ECO:0000259" key="10">
    <source>
        <dbReference type="PROSITE" id="PS51192"/>
    </source>
</evidence>
<dbReference type="Pfam" id="PF01966">
    <property type="entry name" value="HD"/>
    <property type="match status" value="1"/>
</dbReference>
<dbReference type="NCBIfam" id="TIGR01587">
    <property type="entry name" value="cas3_core"/>
    <property type="match status" value="1"/>
</dbReference>
<evidence type="ECO:0000259" key="11">
    <source>
        <dbReference type="PROSITE" id="PS51643"/>
    </source>
</evidence>
<keyword evidence="5" id="KW-0547">Nucleotide-binding</keyword>
<dbReference type="Gene3D" id="3.40.50.300">
    <property type="entry name" value="P-loop containing nucleotide triphosphate hydrolases"/>
    <property type="match status" value="2"/>
</dbReference>
<evidence type="ECO:0000313" key="12">
    <source>
        <dbReference type="EMBL" id="MBB3810658.1"/>
    </source>
</evidence>
<evidence type="ECO:0000256" key="1">
    <source>
        <dbReference type="ARBA" id="ARBA00006847"/>
    </source>
</evidence>
<reference evidence="12 13" key="1">
    <citation type="submission" date="2020-08" db="EMBL/GenBank/DDBJ databases">
        <title>Genomic Encyclopedia of Type Strains, Phase IV (KMG-IV): sequencing the most valuable type-strain genomes for metagenomic binning, comparative biology and taxonomic classification.</title>
        <authorList>
            <person name="Goeker M."/>
        </authorList>
    </citation>
    <scope>NUCLEOTIDE SEQUENCE [LARGE SCALE GENOMIC DNA]</scope>
    <source>
        <strain evidence="12 13">DSM 28760</strain>
    </source>
</reference>
<dbReference type="GO" id="GO:0016787">
    <property type="term" value="F:hydrolase activity"/>
    <property type="evidence" value="ECO:0007669"/>
    <property type="project" value="UniProtKB-KW"/>
</dbReference>
<evidence type="ECO:0000256" key="4">
    <source>
        <dbReference type="ARBA" id="ARBA00022723"/>
    </source>
</evidence>
<dbReference type="NCBIfam" id="TIGR01596">
    <property type="entry name" value="cas3_HD"/>
    <property type="match status" value="1"/>
</dbReference>
<dbReference type="InterPro" id="IPR006474">
    <property type="entry name" value="Helicase_Cas3_CRISPR-ass_core"/>
</dbReference>
<dbReference type="Gene3D" id="1.10.3210.30">
    <property type="match status" value="1"/>
</dbReference>
<evidence type="ECO:0000256" key="5">
    <source>
        <dbReference type="ARBA" id="ARBA00022741"/>
    </source>
</evidence>
<dbReference type="EC" id="3.6.4.-" evidence="12"/>
<dbReference type="EC" id="3.1.-.-" evidence="12"/>
<dbReference type="GO" id="GO:0051607">
    <property type="term" value="P:defense response to virus"/>
    <property type="evidence" value="ECO:0007669"/>
    <property type="project" value="UniProtKB-KW"/>
</dbReference>
<dbReference type="CDD" id="cd17930">
    <property type="entry name" value="DEXHc_cas3"/>
    <property type="match status" value="1"/>
</dbReference>
<dbReference type="GO" id="GO:0004386">
    <property type="term" value="F:helicase activity"/>
    <property type="evidence" value="ECO:0007669"/>
    <property type="project" value="UniProtKB-KW"/>
</dbReference>
<comment type="similarity">
    <text evidence="2">In the central section; belongs to the CRISPR-associated helicase Cas3 family.</text>
</comment>
<dbReference type="Pfam" id="PF00270">
    <property type="entry name" value="DEAD"/>
    <property type="match status" value="1"/>
</dbReference>
<keyword evidence="13" id="KW-1185">Reference proteome</keyword>
<keyword evidence="9" id="KW-0051">Antiviral defense</keyword>
<proteinExistence type="inferred from homology"/>
<keyword evidence="3" id="KW-0540">Nuclease</keyword>
<dbReference type="CDD" id="cd09641">
    <property type="entry name" value="Cas3''_I"/>
    <property type="match status" value="1"/>
</dbReference>
<dbReference type="GO" id="GO:0005524">
    <property type="term" value="F:ATP binding"/>
    <property type="evidence" value="ECO:0007669"/>
    <property type="project" value="UniProtKB-KW"/>
</dbReference>
<evidence type="ECO:0000256" key="2">
    <source>
        <dbReference type="ARBA" id="ARBA00009046"/>
    </source>
</evidence>
<evidence type="ECO:0000313" key="13">
    <source>
        <dbReference type="Proteomes" id="UP000537592"/>
    </source>
</evidence>
<dbReference type="SMART" id="SM00487">
    <property type="entry name" value="DEXDc"/>
    <property type="match status" value="1"/>
</dbReference>
<dbReference type="SUPFAM" id="SSF109604">
    <property type="entry name" value="HD-domain/PDEase-like"/>
    <property type="match status" value="1"/>
</dbReference>
<accession>A0A7W5Z5T0</accession>
<dbReference type="PROSITE" id="PS51643">
    <property type="entry name" value="HD_CAS3"/>
    <property type="match status" value="1"/>
</dbReference>
<dbReference type="InterPro" id="IPR014001">
    <property type="entry name" value="Helicase_ATP-bd"/>
</dbReference>
<dbReference type="GO" id="GO:0003676">
    <property type="term" value="F:nucleic acid binding"/>
    <property type="evidence" value="ECO:0007669"/>
    <property type="project" value="InterPro"/>
</dbReference>
<dbReference type="GO" id="GO:0004519">
    <property type="term" value="F:endonuclease activity"/>
    <property type="evidence" value="ECO:0007669"/>
    <property type="project" value="UniProtKB-KW"/>
</dbReference>
<dbReference type="InterPro" id="IPR027417">
    <property type="entry name" value="P-loop_NTPase"/>
</dbReference>
<dbReference type="AlphaFoldDB" id="A0A7W5Z5T0"/>
<keyword evidence="6 12" id="KW-0378">Hydrolase</keyword>
<keyword evidence="7 12" id="KW-0347">Helicase</keyword>
<evidence type="ECO:0000256" key="7">
    <source>
        <dbReference type="ARBA" id="ARBA00022806"/>
    </source>
</evidence>
<dbReference type="InterPro" id="IPR038257">
    <property type="entry name" value="CRISPR-assoc_Cas3_HD_sf"/>
</dbReference>
<evidence type="ECO:0000256" key="6">
    <source>
        <dbReference type="ARBA" id="ARBA00022801"/>
    </source>
</evidence>
<evidence type="ECO:0000256" key="8">
    <source>
        <dbReference type="ARBA" id="ARBA00022840"/>
    </source>
</evidence>
<keyword evidence="8" id="KW-0067">ATP-binding</keyword>
<dbReference type="PROSITE" id="PS51192">
    <property type="entry name" value="HELICASE_ATP_BIND_1"/>
    <property type="match status" value="1"/>
</dbReference>
<sequence length="722" mass="79811">MAVADLAAQLARPLGLENAARLAGLLHDLGKYTSAFQRRLEGEAERVDHSTAGAQAVLSLVSGRERSMAELVAYAIAGHHAGLPDRRGDAYGTLNDRLEKNMALVDAVWEEELAANPVELVPAFFSRVRNPHAAFQISVMGRMIFSCLVDADFKDTEAFYTVLEGRQVERDWEDLQALLPDFRDAFNVFMQGKKRDTPLNQLRGDILEHVRGRAVEGPGLFTLTVPTGGGKTLASLAFALDHARIHGHTRIIYAIPFTSIIDQTAAIFRAILGAEHVLEHHSAIDEERFAIGRLPQQRDKLKLAMEDWAAPVVVTTNVQLFESLFAARPSRARKLHNIANSVIILDEAQTIPRHLLKPCMRMLNELALNYGCTIVLCTATQPALDGRSLSGGLPLEGRELAPDPEGLAGKLRRARIRHAGDMDNDALVRALRDEPQALVIVNSRRHALELYRQAGSAGIAGLMHLTTRQCAAHRRRILDDVRERLKSAEPIRVIATSLIEAGVDVDFPRVWRAEAGLDQIVQAAGRCNREGRRPAAESIVTVFRAPDYPPPAEIAGLIGDMQRILPQHPELLSLDAMQAYFREVYWRMGEDGLDEKKICERFRIARSGTDFAYRSAAADFRMIESGMEPVIVPLDEKAREAVARLGVEKISSGAIARQLQGYVVQVPPKARALLIANGQAGFVNPELRGDQFAVLRNMSLYEEDVGLIWEDADYLAVEDLIV</sequence>
<dbReference type="InterPro" id="IPR006483">
    <property type="entry name" value="CRISPR-assoc_Cas3_HD"/>
</dbReference>
<feature type="domain" description="HD Cas3-type" evidence="11">
    <location>
        <begin position="1"/>
        <end position="154"/>
    </location>
</feature>
<comment type="caution">
    <text evidence="12">The sequence shown here is derived from an EMBL/GenBank/DDBJ whole genome shotgun (WGS) entry which is preliminary data.</text>
</comment>
<dbReference type="InterPro" id="IPR006674">
    <property type="entry name" value="HD_domain"/>
</dbReference>
<gene>
    <name evidence="12" type="ORF">FHS81_002760</name>
</gene>
<evidence type="ECO:0000256" key="3">
    <source>
        <dbReference type="ARBA" id="ARBA00022722"/>
    </source>
</evidence>
<dbReference type="SUPFAM" id="SSF52540">
    <property type="entry name" value="P-loop containing nucleoside triphosphate hydrolases"/>
    <property type="match status" value="1"/>
</dbReference>
<feature type="domain" description="Helicase ATP-binding" evidence="10">
    <location>
        <begin position="212"/>
        <end position="399"/>
    </location>
</feature>
<keyword evidence="4" id="KW-0479">Metal-binding</keyword>
<dbReference type="InterPro" id="IPR054712">
    <property type="entry name" value="Cas3-like_dom"/>
</dbReference>
<dbReference type="InterPro" id="IPR011545">
    <property type="entry name" value="DEAD/DEAH_box_helicase_dom"/>
</dbReference>
<protein>
    <submittedName>
        <fullName evidence="12">CRISPR-associated endonuclease/helicase Cas3</fullName>
        <ecNumber evidence="12">3.1.-.-</ecNumber>
        <ecNumber evidence="12">3.6.4.-</ecNumber>
    </submittedName>
</protein>
<keyword evidence="12" id="KW-0255">Endonuclease</keyword>